<dbReference type="EMBL" id="PGOL01000513">
    <property type="protein sequence ID" value="PKI69298.1"/>
    <property type="molecule type" value="Genomic_DNA"/>
</dbReference>
<proteinExistence type="predicted"/>
<feature type="compositionally biased region" description="Basic and acidic residues" evidence="1">
    <location>
        <begin position="169"/>
        <end position="179"/>
    </location>
</feature>
<evidence type="ECO:0000313" key="2">
    <source>
        <dbReference type="EMBL" id="PKI69298.1"/>
    </source>
</evidence>
<reference evidence="2 3" key="1">
    <citation type="submission" date="2017-11" db="EMBL/GenBank/DDBJ databases">
        <title>De-novo sequencing of pomegranate (Punica granatum L.) genome.</title>
        <authorList>
            <person name="Akparov Z."/>
            <person name="Amiraslanov A."/>
            <person name="Hajiyeva S."/>
            <person name="Abbasov M."/>
            <person name="Kaur K."/>
            <person name="Hamwieh A."/>
            <person name="Solovyev V."/>
            <person name="Salamov A."/>
            <person name="Braich B."/>
            <person name="Kosarev P."/>
            <person name="Mahmoud A."/>
            <person name="Hajiyev E."/>
            <person name="Babayeva S."/>
            <person name="Izzatullayeva V."/>
            <person name="Mammadov A."/>
            <person name="Mammadov A."/>
            <person name="Sharifova S."/>
            <person name="Ojaghi J."/>
            <person name="Eynullazada K."/>
            <person name="Bayramov B."/>
            <person name="Abdulazimova A."/>
            <person name="Shahmuradov I."/>
        </authorList>
    </citation>
    <scope>NUCLEOTIDE SEQUENCE [LARGE SCALE GENOMIC DNA]</scope>
    <source>
        <strain evidence="3">cv. AG2017</strain>
        <tissue evidence="2">Leaf</tissue>
    </source>
</reference>
<dbReference type="Proteomes" id="UP000233551">
    <property type="component" value="Unassembled WGS sequence"/>
</dbReference>
<protein>
    <submittedName>
        <fullName evidence="2">Uncharacterized protein</fullName>
    </submittedName>
</protein>
<keyword evidence="3" id="KW-1185">Reference proteome</keyword>
<name>A0A2I0KLC1_PUNGR</name>
<dbReference type="AlphaFoldDB" id="A0A2I0KLC1"/>
<sequence length="179" mass="20024">MPPYTSSTRNPSAERSLAPSHCLAPSSVYVEDNLERISSRPLMDRTRRTLVLDRLKIKLNLSNHGSCSSFKEASNQTSYGLFELASVAMTAKDEESKAKVASQGKLEKEFKKLGGQWQASSKGVDVAAKTQTGKRRNGQRLKKKEKWNESEMEQEQHGKRQLWGLGDLVQRREGDGEGN</sequence>
<organism evidence="2 3">
    <name type="scientific">Punica granatum</name>
    <name type="common">Pomegranate</name>
    <dbReference type="NCBI Taxonomy" id="22663"/>
    <lineage>
        <taxon>Eukaryota</taxon>
        <taxon>Viridiplantae</taxon>
        <taxon>Streptophyta</taxon>
        <taxon>Embryophyta</taxon>
        <taxon>Tracheophyta</taxon>
        <taxon>Spermatophyta</taxon>
        <taxon>Magnoliopsida</taxon>
        <taxon>eudicotyledons</taxon>
        <taxon>Gunneridae</taxon>
        <taxon>Pentapetalae</taxon>
        <taxon>rosids</taxon>
        <taxon>malvids</taxon>
        <taxon>Myrtales</taxon>
        <taxon>Lythraceae</taxon>
        <taxon>Punica</taxon>
    </lineage>
</organism>
<evidence type="ECO:0000313" key="3">
    <source>
        <dbReference type="Proteomes" id="UP000233551"/>
    </source>
</evidence>
<evidence type="ECO:0000256" key="1">
    <source>
        <dbReference type="SAM" id="MobiDB-lite"/>
    </source>
</evidence>
<gene>
    <name evidence="2" type="ORF">CRG98_010299</name>
</gene>
<accession>A0A2I0KLC1</accession>
<feature type="region of interest" description="Disordered" evidence="1">
    <location>
        <begin position="121"/>
        <end position="179"/>
    </location>
</feature>
<feature type="compositionally biased region" description="Basic and acidic residues" evidence="1">
    <location>
        <begin position="146"/>
        <end position="158"/>
    </location>
</feature>
<comment type="caution">
    <text evidence="2">The sequence shown here is derived from an EMBL/GenBank/DDBJ whole genome shotgun (WGS) entry which is preliminary data.</text>
</comment>
<feature type="compositionally biased region" description="Basic residues" evidence="1">
    <location>
        <begin position="132"/>
        <end position="145"/>
    </location>
</feature>